<reference evidence="2 3" key="1">
    <citation type="submission" date="2016-10" db="EMBL/GenBank/DDBJ databases">
        <authorList>
            <person name="de Groot N.N."/>
        </authorList>
    </citation>
    <scope>NUCLEOTIDE SEQUENCE [LARGE SCALE GENOMIC DNA]</scope>
    <source>
        <strain evidence="2 3">DSM 9179</strain>
    </source>
</reference>
<evidence type="ECO:0000313" key="3">
    <source>
        <dbReference type="Proteomes" id="UP000199701"/>
    </source>
</evidence>
<dbReference type="STRING" id="99656.SAMN05421659_11339"/>
<dbReference type="OrthoDB" id="9886823at2"/>
<dbReference type="PANTHER" id="PTHR30469:SF15">
    <property type="entry name" value="HLYD FAMILY OF SECRETION PROTEINS"/>
    <property type="match status" value="1"/>
</dbReference>
<accession>A0A1I0R9M9</accession>
<gene>
    <name evidence="2" type="ORF">SAMN05421659_11339</name>
</gene>
<organism evidence="2 3">
    <name type="scientific">[Clostridium] fimetarium</name>
    <dbReference type="NCBI Taxonomy" id="99656"/>
    <lineage>
        <taxon>Bacteria</taxon>
        <taxon>Bacillati</taxon>
        <taxon>Bacillota</taxon>
        <taxon>Clostridia</taxon>
        <taxon>Lachnospirales</taxon>
        <taxon>Lachnospiraceae</taxon>
    </lineage>
</organism>
<protein>
    <submittedName>
        <fullName evidence="2">HlyD family secretion protein</fullName>
    </submittedName>
</protein>
<dbReference type="RefSeq" id="WP_092455647.1">
    <property type="nucleotide sequence ID" value="NZ_FOJI01000013.1"/>
</dbReference>
<keyword evidence="1" id="KW-0472">Membrane</keyword>
<sequence length="334" mass="36881">MKKRNIKKIVGIAVITFIVIGILVYMEYSNQSKDKVTTYQVSLSSVQIAESIESKITLNGTLKLKSESVNAVSIEYNSSITQLNVKDGQKVDEGQELFSFKKLSDNSAITIYAERTGIVEFSKEIYVGSIISQYTTVLKIYKLETAADFYIEAKIHASDYENMAHVSTVEVTFGNSITNIVLDGTVEDRVPRVVEENNSEYYVIDIQLQDPDSKILNYKLAEGMSVNLCISASTQLLADEGDGTGMYYTIPFNSLVLRDNINTIFVCGQSGSEYYAKKVVVDLLSCNGANAVVKSDLLSSNSRIITEGNYNLNGGETININNDSGIYLNLDLLN</sequence>
<dbReference type="EMBL" id="FOJI01000013">
    <property type="protein sequence ID" value="SEW37487.1"/>
    <property type="molecule type" value="Genomic_DNA"/>
</dbReference>
<evidence type="ECO:0000313" key="2">
    <source>
        <dbReference type="EMBL" id="SEW37487.1"/>
    </source>
</evidence>
<keyword evidence="1" id="KW-1133">Transmembrane helix</keyword>
<dbReference type="GO" id="GO:1990281">
    <property type="term" value="C:efflux pump complex"/>
    <property type="evidence" value="ECO:0007669"/>
    <property type="project" value="TreeGrafter"/>
</dbReference>
<proteinExistence type="predicted"/>
<keyword evidence="1" id="KW-0812">Transmembrane</keyword>
<dbReference type="Proteomes" id="UP000199701">
    <property type="component" value="Unassembled WGS sequence"/>
</dbReference>
<dbReference type="AlphaFoldDB" id="A0A1I0R9M9"/>
<keyword evidence="3" id="KW-1185">Reference proteome</keyword>
<name>A0A1I0R9M9_9FIRM</name>
<dbReference type="GO" id="GO:0015562">
    <property type="term" value="F:efflux transmembrane transporter activity"/>
    <property type="evidence" value="ECO:0007669"/>
    <property type="project" value="TreeGrafter"/>
</dbReference>
<evidence type="ECO:0000256" key="1">
    <source>
        <dbReference type="SAM" id="Phobius"/>
    </source>
</evidence>
<feature type="transmembrane region" description="Helical" evidence="1">
    <location>
        <begin position="9"/>
        <end position="28"/>
    </location>
</feature>
<dbReference type="PANTHER" id="PTHR30469">
    <property type="entry name" value="MULTIDRUG RESISTANCE PROTEIN MDTA"/>
    <property type="match status" value="1"/>
</dbReference>